<reference evidence="1 2" key="1">
    <citation type="submission" date="2018-05" db="EMBL/GenBank/DDBJ databases">
        <title>Integrated omic analyses show evidence that a Ca. Accumulibacter phosphatis strain performs denitrification under micro-aerobic conditions.</title>
        <authorList>
            <person name="Camejo P.Y."/>
            <person name="Katherine M.D."/>
            <person name="Daniel N.R."/>
        </authorList>
    </citation>
    <scope>NUCLEOTIDE SEQUENCE [LARGE SCALE GENOMIC DNA]</scope>
    <source>
        <strain evidence="1">UW-LDO-IC</strain>
    </source>
</reference>
<name>A0A369XGD0_9PROT</name>
<dbReference type="InterPro" id="IPR043504">
    <property type="entry name" value="Peptidase_S1_PA_chymotrypsin"/>
</dbReference>
<protein>
    <submittedName>
        <fullName evidence="1">Serine protease</fullName>
    </submittedName>
</protein>
<dbReference type="Proteomes" id="UP000253831">
    <property type="component" value="Unassembled WGS sequence"/>
</dbReference>
<evidence type="ECO:0000313" key="2">
    <source>
        <dbReference type="Proteomes" id="UP000253831"/>
    </source>
</evidence>
<keyword evidence="1" id="KW-0645">Protease</keyword>
<sequence>MVTNGLVSLWKAKDSMNAADFACSGFFIAPGFIVTAAHVVDGGLDLWARPEAGATTAYQISSEVHKHAHLDVALLRIDTMPGCAICLAPLLDPALPPELRLYGYFEGDREAAQAVTALNFDDTHKHYRINVKQPEGHSGSPLCLGERVWGLAIRHYTDGNIHRGCALACHQFWSWFCELLPELGKAKPPPQWDEWVASGRLAMAQAFKGVVFDKFAQVFTRHSDGLPQSLSEVFADNTPTTLGENCVEALIVLLEQSRAVLLDGSLVLGKHERQAARERFLSAMGSAARLCLDPAQLHAQGIDPEGKLASIFDVRASTVPGAALAGRPEPHHAWALGEDCGLPSVKDKYAFELPIELGEGAARQQALATAAHQCFAGLESTPSKIDAALRRKIRASARAEARRRRARFLVLLNELTAAERKELQAWVAENLGVNLLLLKSPDSDTASPYLFQEEDLLAQIYQFLSLISEPEWNPT</sequence>
<gene>
    <name evidence="1" type="ORF">DVS81_18195</name>
</gene>
<comment type="caution">
    <text evidence="1">The sequence shown here is derived from an EMBL/GenBank/DDBJ whole genome shotgun (WGS) entry which is preliminary data.</text>
</comment>
<dbReference type="Pfam" id="PF13365">
    <property type="entry name" value="Trypsin_2"/>
    <property type="match status" value="1"/>
</dbReference>
<dbReference type="InterPro" id="IPR009003">
    <property type="entry name" value="Peptidase_S1_PA"/>
</dbReference>
<dbReference type="SUPFAM" id="SSF50494">
    <property type="entry name" value="Trypsin-like serine proteases"/>
    <property type="match status" value="1"/>
</dbReference>
<dbReference type="GO" id="GO:0008233">
    <property type="term" value="F:peptidase activity"/>
    <property type="evidence" value="ECO:0007669"/>
    <property type="project" value="UniProtKB-KW"/>
</dbReference>
<evidence type="ECO:0000313" key="1">
    <source>
        <dbReference type="EMBL" id="RDE49141.1"/>
    </source>
</evidence>
<dbReference type="EMBL" id="QPGA01000055">
    <property type="protein sequence ID" value="RDE49141.1"/>
    <property type="molecule type" value="Genomic_DNA"/>
</dbReference>
<dbReference type="GO" id="GO:0006508">
    <property type="term" value="P:proteolysis"/>
    <property type="evidence" value="ECO:0007669"/>
    <property type="project" value="UniProtKB-KW"/>
</dbReference>
<keyword evidence="1" id="KW-0378">Hydrolase</keyword>
<proteinExistence type="predicted"/>
<accession>A0A369XGD0</accession>
<dbReference type="Gene3D" id="2.40.10.10">
    <property type="entry name" value="Trypsin-like serine proteases"/>
    <property type="match status" value="1"/>
</dbReference>
<dbReference type="AlphaFoldDB" id="A0A369XGD0"/>
<organism evidence="1 2">
    <name type="scientific">Candidatus Accumulibacter meliphilus</name>
    <dbReference type="NCBI Taxonomy" id="2211374"/>
    <lineage>
        <taxon>Bacteria</taxon>
        <taxon>Pseudomonadati</taxon>
        <taxon>Pseudomonadota</taxon>
        <taxon>Betaproteobacteria</taxon>
        <taxon>Candidatus Accumulibacter</taxon>
    </lineage>
</organism>